<dbReference type="EMBL" id="BGZK01000844">
    <property type="protein sequence ID" value="GBP62572.1"/>
    <property type="molecule type" value="Genomic_DNA"/>
</dbReference>
<sequence>MCGKRPRSELIIRRAAPVAGAAVCERARERRAVYDRLCFRRINDKHSASARSSDASMNQSDGTLRGSDSEQQDPFSTLAAPTSFIDPPTSPDTPNRGIRGDTLDTLVGLAPVTAAKQAASGTNFAKISGAKPAASLKAKPPPPIYFHDKSDLKKYPTKDPDGLRKRDLENQEPPAFAVHRMHRRDGTEPGIVLAVLLKTDSANFVRSHNVSSAIVMGIQTATNTILKPLTSSKMQSVTKKLLKNSPPAINDRNFSALVGKTSRAAVDVARSIIPPHVWSRKSPLRVGTKPAKELLGNLQLSI</sequence>
<feature type="compositionally biased region" description="Basic and acidic residues" evidence="1">
    <location>
        <begin position="146"/>
        <end position="167"/>
    </location>
</feature>
<reference evidence="2 3" key="1">
    <citation type="journal article" date="2019" name="Commun. Biol.">
        <title>The bagworm genome reveals a unique fibroin gene that provides high tensile strength.</title>
        <authorList>
            <person name="Kono N."/>
            <person name="Nakamura H."/>
            <person name="Ohtoshi R."/>
            <person name="Tomita M."/>
            <person name="Numata K."/>
            <person name="Arakawa K."/>
        </authorList>
    </citation>
    <scope>NUCLEOTIDE SEQUENCE [LARGE SCALE GENOMIC DNA]</scope>
</reference>
<protein>
    <submittedName>
        <fullName evidence="2">Uncharacterized protein</fullName>
    </submittedName>
</protein>
<accession>A0A4C1XHW7</accession>
<dbReference type="AlphaFoldDB" id="A0A4C1XHW7"/>
<feature type="compositionally biased region" description="Polar residues" evidence="1">
    <location>
        <begin position="49"/>
        <end position="62"/>
    </location>
</feature>
<feature type="region of interest" description="Disordered" evidence="1">
    <location>
        <begin position="132"/>
        <end position="167"/>
    </location>
</feature>
<dbReference type="Proteomes" id="UP000299102">
    <property type="component" value="Unassembled WGS sequence"/>
</dbReference>
<feature type="region of interest" description="Disordered" evidence="1">
    <location>
        <begin position="48"/>
        <end position="102"/>
    </location>
</feature>
<name>A0A4C1XHW7_EUMVA</name>
<gene>
    <name evidence="2" type="ORF">EVAR_47008_1</name>
</gene>
<evidence type="ECO:0000256" key="1">
    <source>
        <dbReference type="SAM" id="MobiDB-lite"/>
    </source>
</evidence>
<comment type="caution">
    <text evidence="2">The sequence shown here is derived from an EMBL/GenBank/DDBJ whole genome shotgun (WGS) entry which is preliminary data.</text>
</comment>
<proteinExistence type="predicted"/>
<evidence type="ECO:0000313" key="2">
    <source>
        <dbReference type="EMBL" id="GBP62572.1"/>
    </source>
</evidence>
<evidence type="ECO:0000313" key="3">
    <source>
        <dbReference type="Proteomes" id="UP000299102"/>
    </source>
</evidence>
<keyword evidence="3" id="KW-1185">Reference proteome</keyword>
<organism evidence="2 3">
    <name type="scientific">Eumeta variegata</name>
    <name type="common">Bagworm moth</name>
    <name type="synonym">Eumeta japonica</name>
    <dbReference type="NCBI Taxonomy" id="151549"/>
    <lineage>
        <taxon>Eukaryota</taxon>
        <taxon>Metazoa</taxon>
        <taxon>Ecdysozoa</taxon>
        <taxon>Arthropoda</taxon>
        <taxon>Hexapoda</taxon>
        <taxon>Insecta</taxon>
        <taxon>Pterygota</taxon>
        <taxon>Neoptera</taxon>
        <taxon>Endopterygota</taxon>
        <taxon>Lepidoptera</taxon>
        <taxon>Glossata</taxon>
        <taxon>Ditrysia</taxon>
        <taxon>Tineoidea</taxon>
        <taxon>Psychidae</taxon>
        <taxon>Oiketicinae</taxon>
        <taxon>Eumeta</taxon>
    </lineage>
</organism>